<proteinExistence type="inferred from homology"/>
<comment type="similarity">
    <text evidence="1">Belongs to the type III secretion exporter family.</text>
</comment>
<protein>
    <submittedName>
        <fullName evidence="3">Flagellar biosynthesis protein</fullName>
    </submittedName>
</protein>
<dbReference type="GO" id="GO:0016020">
    <property type="term" value="C:membrane"/>
    <property type="evidence" value="ECO:0007669"/>
    <property type="project" value="InterPro"/>
</dbReference>
<dbReference type="Proteomes" id="UP000183685">
    <property type="component" value="Unassembled WGS sequence"/>
</dbReference>
<dbReference type="EMBL" id="FNAK01000006">
    <property type="protein sequence ID" value="SDE40543.1"/>
    <property type="molecule type" value="Genomic_DNA"/>
</dbReference>
<dbReference type="InterPro" id="IPR029025">
    <property type="entry name" value="T3SS_substrate_exporter_C"/>
</dbReference>
<dbReference type="STRING" id="637679.GCA_001550055_03056"/>
<dbReference type="InterPro" id="IPR006135">
    <property type="entry name" value="T3SS_substrate_exporter"/>
</dbReference>
<reference evidence="3 4" key="1">
    <citation type="submission" date="2016-10" db="EMBL/GenBank/DDBJ databases">
        <authorList>
            <person name="de Groot N.N."/>
        </authorList>
    </citation>
    <scope>NUCLEOTIDE SEQUENCE [LARGE SCALE GENOMIC DNA]</scope>
    <source>
        <strain evidence="3 4">CGMCC 1.9109</strain>
    </source>
</reference>
<organism evidence="3 4">
    <name type="scientific">Kordiimonas lacus</name>
    <dbReference type="NCBI Taxonomy" id="637679"/>
    <lineage>
        <taxon>Bacteria</taxon>
        <taxon>Pseudomonadati</taxon>
        <taxon>Pseudomonadota</taxon>
        <taxon>Alphaproteobacteria</taxon>
        <taxon>Kordiimonadales</taxon>
        <taxon>Kordiimonadaceae</taxon>
        <taxon>Kordiimonas</taxon>
    </lineage>
</organism>
<dbReference type="Pfam" id="PF01312">
    <property type="entry name" value="Bac_export_2"/>
    <property type="match status" value="1"/>
</dbReference>
<dbReference type="SUPFAM" id="SSF160544">
    <property type="entry name" value="EscU C-terminal domain-like"/>
    <property type="match status" value="1"/>
</dbReference>
<sequence>MSDQKPTDAPKPVPDTKAVAVKRDSEQATPRITAKGHGFNAEKILDIAFAEGVKVRQDKDLTELLDAFEVESPVPLEALHAVSLILERVYAENKAMTEAREHDTDTVETTELLEPMPADEPAQTNDDDGKESNQ</sequence>
<evidence type="ECO:0000313" key="4">
    <source>
        <dbReference type="Proteomes" id="UP000183685"/>
    </source>
</evidence>
<keyword evidence="3" id="KW-0969">Cilium</keyword>
<keyword evidence="3" id="KW-0282">Flagellum</keyword>
<evidence type="ECO:0000313" key="3">
    <source>
        <dbReference type="EMBL" id="SDE40543.1"/>
    </source>
</evidence>
<gene>
    <name evidence="3" type="ORF">SAMN04488071_2865</name>
</gene>
<dbReference type="GO" id="GO:0009306">
    <property type="term" value="P:protein secretion"/>
    <property type="evidence" value="ECO:0007669"/>
    <property type="project" value="InterPro"/>
</dbReference>
<dbReference type="AlphaFoldDB" id="A0A1G7CMS8"/>
<evidence type="ECO:0000256" key="1">
    <source>
        <dbReference type="ARBA" id="ARBA00010690"/>
    </source>
</evidence>
<feature type="region of interest" description="Disordered" evidence="2">
    <location>
        <begin position="1"/>
        <end position="28"/>
    </location>
</feature>
<evidence type="ECO:0000256" key="2">
    <source>
        <dbReference type="SAM" id="MobiDB-lite"/>
    </source>
</evidence>
<name>A0A1G7CMS8_9PROT</name>
<keyword evidence="3" id="KW-0966">Cell projection</keyword>
<feature type="compositionally biased region" description="Basic and acidic residues" evidence="2">
    <location>
        <begin position="96"/>
        <end position="105"/>
    </location>
</feature>
<keyword evidence="4" id="KW-1185">Reference proteome</keyword>
<accession>A0A1G7CMS8</accession>
<dbReference type="Gene3D" id="3.40.1690.10">
    <property type="entry name" value="secretion proteins EscU"/>
    <property type="match status" value="1"/>
</dbReference>
<dbReference type="OrthoDB" id="5244399at2"/>
<dbReference type="RefSeq" id="WP_082714673.1">
    <property type="nucleotide sequence ID" value="NZ_DAIOMO010000001.1"/>
</dbReference>
<feature type="compositionally biased region" description="Acidic residues" evidence="2">
    <location>
        <begin position="125"/>
        <end position="134"/>
    </location>
</feature>
<feature type="region of interest" description="Disordered" evidence="2">
    <location>
        <begin position="96"/>
        <end position="134"/>
    </location>
</feature>